<evidence type="ECO:0000313" key="1">
    <source>
        <dbReference type="EMBL" id="KAL0470999.1"/>
    </source>
</evidence>
<gene>
    <name evidence="1" type="ORF">QR685DRAFT_572030</name>
</gene>
<evidence type="ECO:0000313" key="2">
    <source>
        <dbReference type="Proteomes" id="UP001451303"/>
    </source>
</evidence>
<reference evidence="1 2" key="1">
    <citation type="submission" date="2023-09" db="EMBL/GenBank/DDBJ databases">
        <title>Multi-omics analysis of a traditional fermented food reveals byproduct-associated fungal strains for waste-to-food upcycling.</title>
        <authorList>
            <consortium name="Lawrence Berkeley National Laboratory"/>
            <person name="Rekdal V.M."/>
            <person name="Villalobos-Escobedo J.M."/>
            <person name="Rodriguez-Valeron N."/>
            <person name="Garcia M.O."/>
            <person name="Vasquez D.P."/>
            <person name="Damayanti I."/>
            <person name="Sorensen P.M."/>
            <person name="Baidoo E.E."/>
            <person name="De Carvalho A.C."/>
            <person name="Riley R."/>
            <person name="Lipzen A."/>
            <person name="He G."/>
            <person name="Yan M."/>
            <person name="Haridas S."/>
            <person name="Daum C."/>
            <person name="Yoshinaga Y."/>
            <person name="Ng V."/>
            <person name="Grigoriev I.V."/>
            <person name="Munk R."/>
            <person name="Nuraida L."/>
            <person name="Wijaya C.H."/>
            <person name="Morales P.-C."/>
            <person name="Keasling J.D."/>
        </authorList>
    </citation>
    <scope>NUCLEOTIDE SEQUENCE [LARGE SCALE GENOMIC DNA]</scope>
    <source>
        <strain evidence="1 2">FGSC 2613</strain>
    </source>
</reference>
<accession>A0ABR3DE94</accession>
<proteinExistence type="predicted"/>
<dbReference type="EMBL" id="JAVLET010000004">
    <property type="protein sequence ID" value="KAL0470999.1"/>
    <property type="molecule type" value="Genomic_DNA"/>
</dbReference>
<organism evidence="1 2">
    <name type="scientific">Neurospora intermedia</name>
    <dbReference type="NCBI Taxonomy" id="5142"/>
    <lineage>
        <taxon>Eukaryota</taxon>
        <taxon>Fungi</taxon>
        <taxon>Dikarya</taxon>
        <taxon>Ascomycota</taxon>
        <taxon>Pezizomycotina</taxon>
        <taxon>Sordariomycetes</taxon>
        <taxon>Sordariomycetidae</taxon>
        <taxon>Sordariales</taxon>
        <taxon>Sordariaceae</taxon>
        <taxon>Neurospora</taxon>
    </lineage>
</organism>
<keyword evidence="2" id="KW-1185">Reference proteome</keyword>
<comment type="caution">
    <text evidence="1">The sequence shown here is derived from an EMBL/GenBank/DDBJ whole genome shotgun (WGS) entry which is preliminary data.</text>
</comment>
<dbReference type="Proteomes" id="UP001451303">
    <property type="component" value="Unassembled WGS sequence"/>
</dbReference>
<protein>
    <submittedName>
        <fullName evidence="1">Uncharacterized protein</fullName>
    </submittedName>
</protein>
<name>A0ABR3DE94_NEUIN</name>
<sequence>MQALRISWRRCLPNALDGFAIGLTDYLHMLAFPMLNTDWLNIPYGGSRRRYAATCSTIRRCGRDNNEGGKGREDTLPSECQHHSWNPIECYATLLQTSTQFLGRTGLNLQTIVCCTTALLFPKPAYRMKQQRKPHHLKPPHQTFFFSPPCWEKVLQAFIWTAYRLRERGSRRRIGIANLFLAAFPFRVCKGRLIKPG</sequence>